<keyword evidence="5" id="KW-0812">Transmembrane</keyword>
<evidence type="ECO:0000256" key="8">
    <source>
        <dbReference type="ARBA" id="ARBA00023034"/>
    </source>
</evidence>
<dbReference type="Gene3D" id="3.90.1480.20">
    <property type="entry name" value="Glycosyl transferase family 29"/>
    <property type="match status" value="1"/>
</dbReference>
<dbReference type="GO" id="GO:0006491">
    <property type="term" value="P:N-glycan processing"/>
    <property type="evidence" value="ECO:0007669"/>
    <property type="project" value="TreeGrafter"/>
</dbReference>
<evidence type="ECO:0000256" key="7">
    <source>
        <dbReference type="ARBA" id="ARBA00022989"/>
    </source>
</evidence>
<dbReference type="InterPro" id="IPR012163">
    <property type="entry name" value="Sialyl_trans"/>
</dbReference>
<dbReference type="Pfam" id="PF00777">
    <property type="entry name" value="Glyco_transf_29"/>
    <property type="match status" value="1"/>
</dbReference>
<evidence type="ECO:0000256" key="2">
    <source>
        <dbReference type="ARBA" id="ARBA00006003"/>
    </source>
</evidence>
<evidence type="ECO:0000256" key="6">
    <source>
        <dbReference type="ARBA" id="ARBA00022968"/>
    </source>
</evidence>
<keyword evidence="4" id="KW-0808">Transferase</keyword>
<accession>A0A8C4QRA9</accession>
<evidence type="ECO:0000313" key="13">
    <source>
        <dbReference type="Ensembl" id="ENSEBUP00000018275.1"/>
    </source>
</evidence>
<dbReference type="GO" id="GO:0000139">
    <property type="term" value="C:Golgi membrane"/>
    <property type="evidence" value="ECO:0007669"/>
    <property type="project" value="UniProtKB-SubCell"/>
</dbReference>
<dbReference type="Proteomes" id="UP000694388">
    <property type="component" value="Unplaced"/>
</dbReference>
<dbReference type="GeneTree" id="ENSGT01030000234535"/>
<keyword evidence="6" id="KW-0735">Signal-anchor</keyword>
<keyword evidence="9" id="KW-0472">Membrane</keyword>
<evidence type="ECO:0000256" key="12">
    <source>
        <dbReference type="PIRSR" id="PIRSR005557-2"/>
    </source>
</evidence>
<keyword evidence="14" id="KW-1185">Reference proteome</keyword>
<reference evidence="13" key="2">
    <citation type="submission" date="2025-09" db="UniProtKB">
        <authorList>
            <consortium name="Ensembl"/>
        </authorList>
    </citation>
    <scope>IDENTIFICATION</scope>
</reference>
<reference evidence="13" key="1">
    <citation type="submission" date="2025-08" db="UniProtKB">
        <authorList>
            <consortium name="Ensembl"/>
        </authorList>
    </citation>
    <scope>IDENTIFICATION</scope>
</reference>
<dbReference type="InterPro" id="IPR050943">
    <property type="entry name" value="Glycosyltr_29_Sialyltrsf"/>
</dbReference>
<feature type="disulfide bond" evidence="12">
    <location>
        <begin position="59"/>
        <end position="208"/>
    </location>
</feature>
<sequence>MLQRCCNAPSLLFVTQSNTPISSTVHYEQEPVKNVPIESSIYYMLPKSMPYQRQQLARCAVVGNGGILHNSRCGSEIDAMEFVFRCNLPPVSAEFAKDVGSKTDIVTINPSIIIDRYDSLMQRHGPFLARIRSYGNASLLLPAFFGGRSMELALRARYVLDEAGSSRPLYFFHPIYLAHVGAFWRRHGVQERRSSSGLLVASAALELCREVHLYGFWPFSQDVDGAHLSHHYYDDQRPRPGIHVMPIENFHFLQLHSKGILRVHTQRCSN</sequence>
<evidence type="ECO:0000256" key="9">
    <source>
        <dbReference type="ARBA" id="ARBA00023136"/>
    </source>
</evidence>
<protein>
    <submittedName>
        <fullName evidence="13">ST8 alpha-N-acetyl-neuraminide alpha-2,8-sialyltransferase 5</fullName>
    </submittedName>
</protein>
<evidence type="ECO:0000313" key="14">
    <source>
        <dbReference type="Proteomes" id="UP000694388"/>
    </source>
</evidence>
<dbReference type="InterPro" id="IPR001675">
    <property type="entry name" value="Glyco_trans_29"/>
</dbReference>
<dbReference type="GO" id="GO:0009311">
    <property type="term" value="P:oligosaccharide metabolic process"/>
    <property type="evidence" value="ECO:0007669"/>
    <property type="project" value="TreeGrafter"/>
</dbReference>
<comment type="similarity">
    <text evidence="2">Belongs to the glycosyltransferase 29 family.</text>
</comment>
<keyword evidence="11" id="KW-0325">Glycoprotein</keyword>
<evidence type="ECO:0000256" key="10">
    <source>
        <dbReference type="ARBA" id="ARBA00023157"/>
    </source>
</evidence>
<organism evidence="13 14">
    <name type="scientific">Eptatretus burgeri</name>
    <name type="common">Inshore hagfish</name>
    <dbReference type="NCBI Taxonomy" id="7764"/>
    <lineage>
        <taxon>Eukaryota</taxon>
        <taxon>Metazoa</taxon>
        <taxon>Chordata</taxon>
        <taxon>Craniata</taxon>
        <taxon>Vertebrata</taxon>
        <taxon>Cyclostomata</taxon>
        <taxon>Myxini</taxon>
        <taxon>Myxiniformes</taxon>
        <taxon>Myxinidae</taxon>
        <taxon>Eptatretinae</taxon>
        <taxon>Eptatretus</taxon>
    </lineage>
</organism>
<proteinExistence type="inferred from homology"/>
<dbReference type="GO" id="GO:0003828">
    <property type="term" value="F:alpha-N-acetylneuraminate alpha-2,8-sialyltransferase activity"/>
    <property type="evidence" value="ECO:0007669"/>
    <property type="project" value="TreeGrafter"/>
</dbReference>
<name>A0A8C4QRA9_EPTBU</name>
<keyword evidence="3" id="KW-0328">Glycosyltransferase</keyword>
<keyword evidence="8" id="KW-0333">Golgi apparatus</keyword>
<evidence type="ECO:0000256" key="5">
    <source>
        <dbReference type="ARBA" id="ARBA00022692"/>
    </source>
</evidence>
<keyword evidence="10" id="KW-1015">Disulfide bond</keyword>
<dbReference type="InterPro" id="IPR038578">
    <property type="entry name" value="GT29-like_sf"/>
</dbReference>
<dbReference type="OMA" id="MFICAFG"/>
<evidence type="ECO:0000256" key="4">
    <source>
        <dbReference type="ARBA" id="ARBA00022679"/>
    </source>
</evidence>
<keyword evidence="7" id="KW-1133">Transmembrane helix</keyword>
<dbReference type="Ensembl" id="ENSEBUT00000018851.1">
    <property type="protein sequence ID" value="ENSEBUP00000018275.1"/>
    <property type="gene ID" value="ENSEBUG00000011408.1"/>
</dbReference>
<comment type="subcellular location">
    <subcellularLocation>
        <location evidence="1">Golgi apparatus membrane</location>
        <topology evidence="1">Single-pass type II membrane protein</topology>
    </subcellularLocation>
</comment>
<dbReference type="PIRSF" id="PIRSF005557">
    <property type="entry name" value="Sialyl_trans"/>
    <property type="match status" value="1"/>
</dbReference>
<dbReference type="AlphaFoldDB" id="A0A8C4QRA9"/>
<evidence type="ECO:0000256" key="3">
    <source>
        <dbReference type="ARBA" id="ARBA00022676"/>
    </source>
</evidence>
<dbReference type="PANTHER" id="PTHR11987:SF4">
    <property type="entry name" value="ALPHA-2,8-SIALYLTRANSFERASE 8E"/>
    <property type="match status" value="1"/>
</dbReference>
<evidence type="ECO:0000256" key="1">
    <source>
        <dbReference type="ARBA" id="ARBA00004323"/>
    </source>
</evidence>
<evidence type="ECO:0000256" key="11">
    <source>
        <dbReference type="ARBA" id="ARBA00023180"/>
    </source>
</evidence>
<dbReference type="PANTHER" id="PTHR11987">
    <property type="entry name" value="ALPHA-2,8-SIALYLTRANSFERASE"/>
    <property type="match status" value="1"/>
</dbReference>